<dbReference type="EMBL" id="FOOH01000004">
    <property type="protein sequence ID" value="SFF68064.1"/>
    <property type="molecule type" value="Genomic_DNA"/>
</dbReference>
<dbReference type="InterPro" id="IPR024607">
    <property type="entry name" value="Sulfatase_CS"/>
</dbReference>
<keyword evidence="2" id="KW-0479">Metal-binding</keyword>
<feature type="domain" description="Sulfatase N-terminal" evidence="6">
    <location>
        <begin position="32"/>
        <end position="339"/>
    </location>
</feature>
<accession>A0A1I2KM59</accession>
<evidence type="ECO:0000256" key="4">
    <source>
        <dbReference type="ARBA" id="ARBA00022837"/>
    </source>
</evidence>
<dbReference type="PANTHER" id="PTHR42693:SF53">
    <property type="entry name" value="ENDO-4-O-SULFATASE"/>
    <property type="match status" value="1"/>
</dbReference>
<protein>
    <submittedName>
        <fullName evidence="7">Arylsulfatase A</fullName>
    </submittedName>
</protein>
<dbReference type="SUPFAM" id="SSF53649">
    <property type="entry name" value="Alkaline phosphatase-like"/>
    <property type="match status" value="1"/>
</dbReference>
<dbReference type="AlphaFoldDB" id="A0A1I2KM59"/>
<dbReference type="RefSeq" id="WP_093303101.1">
    <property type="nucleotide sequence ID" value="NZ_FOOH01000004.1"/>
</dbReference>
<name>A0A1I2KM59_9FLAO</name>
<keyword evidence="3" id="KW-0378">Hydrolase</keyword>
<dbReference type="Pfam" id="PF00884">
    <property type="entry name" value="Sulfatase"/>
    <property type="match status" value="1"/>
</dbReference>
<dbReference type="InterPro" id="IPR050738">
    <property type="entry name" value="Sulfatase"/>
</dbReference>
<evidence type="ECO:0000313" key="8">
    <source>
        <dbReference type="Proteomes" id="UP000199116"/>
    </source>
</evidence>
<evidence type="ECO:0000313" key="7">
    <source>
        <dbReference type="EMBL" id="SFF68064.1"/>
    </source>
</evidence>
<dbReference type="PANTHER" id="PTHR42693">
    <property type="entry name" value="ARYLSULFATASE FAMILY MEMBER"/>
    <property type="match status" value="1"/>
</dbReference>
<gene>
    <name evidence="7" type="ORF">SAMN04488033_10449</name>
</gene>
<dbReference type="Proteomes" id="UP000199116">
    <property type="component" value="Unassembled WGS sequence"/>
</dbReference>
<feature type="signal peptide" evidence="5">
    <location>
        <begin position="1"/>
        <end position="24"/>
    </location>
</feature>
<keyword evidence="5" id="KW-0732">Signal</keyword>
<comment type="similarity">
    <text evidence="1">Belongs to the sulfatase family.</text>
</comment>
<evidence type="ECO:0000256" key="5">
    <source>
        <dbReference type="SAM" id="SignalP"/>
    </source>
</evidence>
<dbReference type="GO" id="GO:0046872">
    <property type="term" value="F:metal ion binding"/>
    <property type="evidence" value="ECO:0007669"/>
    <property type="project" value="UniProtKB-KW"/>
</dbReference>
<dbReference type="GO" id="GO:0004065">
    <property type="term" value="F:arylsulfatase activity"/>
    <property type="evidence" value="ECO:0007669"/>
    <property type="project" value="TreeGrafter"/>
</dbReference>
<dbReference type="PROSITE" id="PS00149">
    <property type="entry name" value="SULFATASE_2"/>
    <property type="match status" value="1"/>
</dbReference>
<sequence length="468" mass="52693">MLISNLKLALLLSLFILGESISFAQKEDEIKPNLIIILTDDQGYADVGFNGATDIPTPNLDRLASQGINFTNGYVSHPYCSPSRAGLLTGRYQARFGHDNNISDDALDDATVGVPLSETIISEALKENGYTTSAIGKWHLGDHPNLYPTNQGFDHWFGFPGGGMNYWGNSSGEIRTVYRNGEKVPESELRYLTDDFTDEAIHFINNNQEQPFFIYLAYNAPHAPDQVTEKYLERTKHIEYGGRSVYAAMVNAVDEGIGKIDSTLVANNLKENTVLVFLSDNGGRIKHANNSPYRGHKGMLFEGGIKVPFFITWPAKLPADETYDKPISSLDIFPTFLEASNTSISTEPKLHGTSLLPYILKKDSSAPHQKLFWRSSGGFEYAIRRGDHKLYKSSYKDDTLLFNLKEDPYEKKNIAKNHPDLVQDLVREYKKWDSKNIKPGWTDAHPENVIKEEERFKAIRKRAMQGQN</sequence>
<dbReference type="Gene3D" id="3.40.720.10">
    <property type="entry name" value="Alkaline Phosphatase, subunit A"/>
    <property type="match status" value="1"/>
</dbReference>
<dbReference type="Gene3D" id="3.30.1120.10">
    <property type="match status" value="1"/>
</dbReference>
<keyword evidence="8" id="KW-1185">Reference proteome</keyword>
<organism evidence="7 8">
    <name type="scientific">Salegentibacter agarivorans</name>
    <dbReference type="NCBI Taxonomy" id="345907"/>
    <lineage>
        <taxon>Bacteria</taxon>
        <taxon>Pseudomonadati</taxon>
        <taxon>Bacteroidota</taxon>
        <taxon>Flavobacteriia</taxon>
        <taxon>Flavobacteriales</taxon>
        <taxon>Flavobacteriaceae</taxon>
        <taxon>Salegentibacter</taxon>
    </lineage>
</organism>
<keyword evidence="4" id="KW-0106">Calcium</keyword>
<proteinExistence type="inferred from homology"/>
<evidence type="ECO:0000256" key="1">
    <source>
        <dbReference type="ARBA" id="ARBA00008779"/>
    </source>
</evidence>
<evidence type="ECO:0000256" key="3">
    <source>
        <dbReference type="ARBA" id="ARBA00022801"/>
    </source>
</evidence>
<dbReference type="InterPro" id="IPR000917">
    <property type="entry name" value="Sulfatase_N"/>
</dbReference>
<evidence type="ECO:0000259" key="6">
    <source>
        <dbReference type="Pfam" id="PF00884"/>
    </source>
</evidence>
<reference evidence="8" key="1">
    <citation type="submission" date="2016-10" db="EMBL/GenBank/DDBJ databases">
        <authorList>
            <person name="Varghese N."/>
            <person name="Submissions S."/>
        </authorList>
    </citation>
    <scope>NUCLEOTIDE SEQUENCE [LARGE SCALE GENOMIC DNA]</scope>
    <source>
        <strain evidence="8">DSM 23515</strain>
    </source>
</reference>
<feature type="chain" id="PRO_5011566539" evidence="5">
    <location>
        <begin position="25"/>
        <end position="468"/>
    </location>
</feature>
<evidence type="ECO:0000256" key="2">
    <source>
        <dbReference type="ARBA" id="ARBA00022723"/>
    </source>
</evidence>
<dbReference type="InterPro" id="IPR017850">
    <property type="entry name" value="Alkaline_phosphatase_core_sf"/>
</dbReference>